<comment type="caution">
    <text evidence="1">The sequence shown here is derived from an EMBL/GenBank/DDBJ whole genome shotgun (WGS) entry which is preliminary data.</text>
</comment>
<protein>
    <submittedName>
        <fullName evidence="1">Uncharacterized protein</fullName>
    </submittedName>
</protein>
<organism evidence="1 2">
    <name type="scientific">Ixodes persulcatus</name>
    <name type="common">Taiga tick</name>
    <dbReference type="NCBI Taxonomy" id="34615"/>
    <lineage>
        <taxon>Eukaryota</taxon>
        <taxon>Metazoa</taxon>
        <taxon>Ecdysozoa</taxon>
        <taxon>Arthropoda</taxon>
        <taxon>Chelicerata</taxon>
        <taxon>Arachnida</taxon>
        <taxon>Acari</taxon>
        <taxon>Parasitiformes</taxon>
        <taxon>Ixodida</taxon>
        <taxon>Ixodoidea</taxon>
        <taxon>Ixodidae</taxon>
        <taxon>Ixodinae</taxon>
        <taxon>Ixodes</taxon>
    </lineage>
</organism>
<accession>A0AC60NT37</accession>
<evidence type="ECO:0000313" key="2">
    <source>
        <dbReference type="Proteomes" id="UP000805193"/>
    </source>
</evidence>
<reference evidence="1 2" key="1">
    <citation type="journal article" date="2020" name="Cell">
        <title>Large-Scale Comparative Analyses of Tick Genomes Elucidate Their Genetic Diversity and Vector Capacities.</title>
        <authorList>
            <consortium name="Tick Genome and Microbiome Consortium (TIGMIC)"/>
            <person name="Jia N."/>
            <person name="Wang J."/>
            <person name="Shi W."/>
            <person name="Du L."/>
            <person name="Sun Y."/>
            <person name="Zhan W."/>
            <person name="Jiang J.F."/>
            <person name="Wang Q."/>
            <person name="Zhang B."/>
            <person name="Ji P."/>
            <person name="Bell-Sakyi L."/>
            <person name="Cui X.M."/>
            <person name="Yuan T.T."/>
            <person name="Jiang B.G."/>
            <person name="Yang W.F."/>
            <person name="Lam T.T."/>
            <person name="Chang Q.C."/>
            <person name="Ding S.J."/>
            <person name="Wang X.J."/>
            <person name="Zhu J.G."/>
            <person name="Ruan X.D."/>
            <person name="Zhao L."/>
            <person name="Wei J.T."/>
            <person name="Ye R.Z."/>
            <person name="Que T.C."/>
            <person name="Du C.H."/>
            <person name="Zhou Y.H."/>
            <person name="Cheng J.X."/>
            <person name="Dai P.F."/>
            <person name="Guo W.B."/>
            <person name="Han X.H."/>
            <person name="Huang E.J."/>
            <person name="Li L.F."/>
            <person name="Wei W."/>
            <person name="Gao Y.C."/>
            <person name="Liu J.Z."/>
            <person name="Shao H.Z."/>
            <person name="Wang X."/>
            <person name="Wang C.C."/>
            <person name="Yang T.C."/>
            <person name="Huo Q.B."/>
            <person name="Li W."/>
            <person name="Chen H.Y."/>
            <person name="Chen S.E."/>
            <person name="Zhou L.G."/>
            <person name="Ni X.B."/>
            <person name="Tian J.H."/>
            <person name="Sheng Y."/>
            <person name="Liu T."/>
            <person name="Pan Y.S."/>
            <person name="Xia L.Y."/>
            <person name="Li J."/>
            <person name="Zhao F."/>
            <person name="Cao W.C."/>
        </authorList>
    </citation>
    <scope>NUCLEOTIDE SEQUENCE [LARGE SCALE GENOMIC DNA]</scope>
    <source>
        <strain evidence="1">Iper-2018</strain>
    </source>
</reference>
<sequence length="624" mass="69464">MGFQASAQSGPRGDPCPRPMADGEPRKKTGSPPADPNHVSVQLDPPATPKHMRSAPIRILTHPVDRNLTWSFLASVAFVSLAAIVGLPVVLVLLSLLPVAVVLRHAGTSCASAREGVLCEDDKRFVSAIDTIWLHDSEFNFHIAHCVFFVEPGLTASLLGQLIAERILDKTNDEGKRIFRRFTRKVVPVVGGFTWVEDDRFRIEHHVLEDTRSLKDSHQLRHYLMALMSRGMNVNRPLWDLHVLPNFDKGRETVLVARVHQASGAAHVHMPTCGLPQVISDGVSLMMLFCNHLCDPGPGLRLKPRFGGSSFPLNVFRALVVGPLTFLVTWLMLTKRDSNYLKRSGKALARQRVIAWTGSIRMSQVHRIKQITRSTFNDVLMTAMSGSLRNFFKKRGIVNPPDIKVCLAVDLRYEPASGEPTPELGTQLATALVRLPTNTEGAIPRLWEVRQVMEELKSSPDPVVMYGASQLLFTLLPYRLAHWFLGLWQRKPSAVLCNVPGPENHVVLGLSRVRSVVAWAGWTPDVPVAVTVTSYAGAFSVAVSAQVDVVPDPDEIVRDFARQLNHLSDLLSKRRIPGEHRRRSSYTAERRNQEIIKPPLHENGQRESCASAILEAITPYKLFR</sequence>
<evidence type="ECO:0000313" key="1">
    <source>
        <dbReference type="EMBL" id="KAG0410266.1"/>
    </source>
</evidence>
<gene>
    <name evidence="1" type="ORF">HPB47_012627</name>
</gene>
<dbReference type="EMBL" id="JABSTQ010011541">
    <property type="protein sequence ID" value="KAG0410266.1"/>
    <property type="molecule type" value="Genomic_DNA"/>
</dbReference>
<proteinExistence type="predicted"/>
<name>A0AC60NT37_IXOPE</name>
<keyword evidence="2" id="KW-1185">Reference proteome</keyword>
<dbReference type="Proteomes" id="UP000805193">
    <property type="component" value="Unassembled WGS sequence"/>
</dbReference>